<dbReference type="AlphaFoldDB" id="A0A2R6QP57"/>
<dbReference type="PANTHER" id="PTHR31071">
    <property type="entry name" value="GB|AAF24581.1"/>
    <property type="match status" value="1"/>
</dbReference>
<dbReference type="InParanoid" id="A0A2R6QP57"/>
<proteinExistence type="predicted"/>
<dbReference type="EMBL" id="NKQK01000014">
    <property type="protein sequence ID" value="PSS11674.1"/>
    <property type="molecule type" value="Genomic_DNA"/>
</dbReference>
<accession>A0A2R6QP57</accession>
<keyword evidence="4" id="KW-1185">Reference proteome</keyword>
<evidence type="ECO:0000313" key="3">
    <source>
        <dbReference type="EMBL" id="PSS11674.1"/>
    </source>
</evidence>
<feature type="region of interest" description="Disordered" evidence="2">
    <location>
        <begin position="425"/>
        <end position="445"/>
    </location>
</feature>
<dbReference type="OMA" id="IHISEAW"/>
<evidence type="ECO:0000256" key="1">
    <source>
        <dbReference type="SAM" id="Coils"/>
    </source>
</evidence>
<gene>
    <name evidence="3" type="ORF">CEY00_Acc15947</name>
</gene>
<dbReference type="STRING" id="1590841.A0A2R6QP57"/>
<dbReference type="Proteomes" id="UP000241394">
    <property type="component" value="Chromosome LG14"/>
</dbReference>
<feature type="region of interest" description="Disordered" evidence="2">
    <location>
        <begin position="98"/>
        <end position="128"/>
    </location>
</feature>
<protein>
    <submittedName>
        <fullName evidence="3">Uncharacterized protein</fullName>
    </submittedName>
</protein>
<keyword evidence="1" id="KW-0175">Coiled coil</keyword>
<dbReference type="OrthoDB" id="670909at2759"/>
<sequence length="576" mass="65315">MEREGKCREREGRKQEFTGRIKLKSRVLVGKRGGNCSTPSLTSRLGYVQADGSVKEDLIFSTVTTAATLSARKLGANLWEVLPHRLKAVKMTNGGARAPYCHHRRHNHKDKGFVPPDDSPHEEPASAGSLGRIVAAPLSLHHQPRNGHDLQPISPASCSNSMEVAPYTHVVTPTSSLDFRGCIGEHSSFSLKTSRELFKVLLNRNWSLEAQHASNMSLVDALKRELDHCRAEIKELAREKQTNHRAMTDLMNRFAEDKIARKKRDRELIKAAVQFLRNKLEDEKKLRKNSESLHRKLSRELSGTKTSFSNALKELEREKNARILTEDLCGEFAVGIRDYEQKVRFLKPKPEKDRTCKESPDRLILHLSEAWLDERQQMGLAEKNTVVDRLSLEIETFLRAKNCVGSVNSIFRRHSLESFRLNGAVSGPHNADDSNRRKQSNGIPKQNELVGTEIYLMGKIKPNHTKKKVGLRETIKCQTREAENKHVGNLGFNNSIRNHSSLLGGGKLRSEYNSKEESRASPMQPWISRFKIPDDEVWVPSCKWPQGLKVDTLKEKLLEARLEDQRSHSKVSKCCS</sequence>
<dbReference type="InterPro" id="IPR043424">
    <property type="entry name" value="BLT-like"/>
</dbReference>
<comment type="caution">
    <text evidence="3">The sequence shown here is derived from an EMBL/GenBank/DDBJ whole genome shotgun (WGS) entry which is preliminary data.</text>
</comment>
<feature type="coiled-coil region" evidence="1">
    <location>
        <begin position="266"/>
        <end position="300"/>
    </location>
</feature>
<reference evidence="3 4" key="1">
    <citation type="submission" date="2017-07" db="EMBL/GenBank/DDBJ databases">
        <title>An improved, manually edited Actinidia chinensis var. chinensis (kiwifruit) genome highlights the challenges associated with draft genomes and gene prediction in plants.</title>
        <authorList>
            <person name="Pilkington S."/>
            <person name="Crowhurst R."/>
            <person name="Hilario E."/>
            <person name="Nardozza S."/>
            <person name="Fraser L."/>
            <person name="Peng Y."/>
            <person name="Gunaseelan K."/>
            <person name="Simpson R."/>
            <person name="Tahir J."/>
            <person name="Deroles S."/>
            <person name="Templeton K."/>
            <person name="Luo Z."/>
            <person name="Davy M."/>
            <person name="Cheng C."/>
            <person name="Mcneilage M."/>
            <person name="Scaglione D."/>
            <person name="Liu Y."/>
            <person name="Zhang Q."/>
            <person name="Datson P."/>
            <person name="De Silva N."/>
            <person name="Gardiner S."/>
            <person name="Bassett H."/>
            <person name="Chagne D."/>
            <person name="Mccallum J."/>
            <person name="Dzierzon H."/>
            <person name="Deng C."/>
            <person name="Wang Y.-Y."/>
            <person name="Barron N."/>
            <person name="Manako K."/>
            <person name="Bowen J."/>
            <person name="Foster T."/>
            <person name="Erridge Z."/>
            <person name="Tiffin H."/>
            <person name="Waite C."/>
            <person name="Davies K."/>
            <person name="Grierson E."/>
            <person name="Laing W."/>
            <person name="Kirk R."/>
            <person name="Chen X."/>
            <person name="Wood M."/>
            <person name="Montefiori M."/>
            <person name="Brummell D."/>
            <person name="Schwinn K."/>
            <person name="Catanach A."/>
            <person name="Fullerton C."/>
            <person name="Li D."/>
            <person name="Meiyalaghan S."/>
            <person name="Nieuwenhuizen N."/>
            <person name="Read N."/>
            <person name="Prakash R."/>
            <person name="Hunter D."/>
            <person name="Zhang H."/>
            <person name="Mckenzie M."/>
            <person name="Knabel M."/>
            <person name="Harris A."/>
            <person name="Allan A."/>
            <person name="Chen A."/>
            <person name="Janssen B."/>
            <person name="Plunkett B."/>
            <person name="Dwamena C."/>
            <person name="Voogd C."/>
            <person name="Leif D."/>
            <person name="Lafferty D."/>
            <person name="Souleyre E."/>
            <person name="Varkonyi-Gasic E."/>
            <person name="Gambi F."/>
            <person name="Hanley J."/>
            <person name="Yao J.-L."/>
            <person name="Cheung J."/>
            <person name="David K."/>
            <person name="Warren B."/>
            <person name="Marsh K."/>
            <person name="Snowden K."/>
            <person name="Lin-Wang K."/>
            <person name="Brian L."/>
            <person name="Martinez-Sanchez M."/>
            <person name="Wang M."/>
            <person name="Ileperuma N."/>
            <person name="Macnee N."/>
            <person name="Campin R."/>
            <person name="Mcatee P."/>
            <person name="Drummond R."/>
            <person name="Espley R."/>
            <person name="Ireland H."/>
            <person name="Wu R."/>
            <person name="Atkinson R."/>
            <person name="Karunairetnam S."/>
            <person name="Bulley S."/>
            <person name="Chunkath S."/>
            <person name="Hanley Z."/>
            <person name="Storey R."/>
            <person name="Thrimawithana A."/>
            <person name="Thomson S."/>
            <person name="David C."/>
            <person name="Testolin R."/>
        </authorList>
    </citation>
    <scope>NUCLEOTIDE SEQUENCE [LARGE SCALE GENOMIC DNA]</scope>
    <source>
        <strain evidence="4">cv. Red5</strain>
        <tissue evidence="3">Young leaf</tissue>
    </source>
</reference>
<organism evidence="3 4">
    <name type="scientific">Actinidia chinensis var. chinensis</name>
    <name type="common">Chinese soft-hair kiwi</name>
    <dbReference type="NCBI Taxonomy" id="1590841"/>
    <lineage>
        <taxon>Eukaryota</taxon>
        <taxon>Viridiplantae</taxon>
        <taxon>Streptophyta</taxon>
        <taxon>Embryophyta</taxon>
        <taxon>Tracheophyta</taxon>
        <taxon>Spermatophyta</taxon>
        <taxon>Magnoliopsida</taxon>
        <taxon>eudicotyledons</taxon>
        <taxon>Gunneridae</taxon>
        <taxon>Pentapetalae</taxon>
        <taxon>asterids</taxon>
        <taxon>Ericales</taxon>
        <taxon>Actinidiaceae</taxon>
        <taxon>Actinidia</taxon>
    </lineage>
</organism>
<name>A0A2R6QP57_ACTCC</name>
<evidence type="ECO:0000313" key="4">
    <source>
        <dbReference type="Proteomes" id="UP000241394"/>
    </source>
</evidence>
<dbReference type="Gramene" id="PSS11674">
    <property type="protein sequence ID" value="PSS11674"/>
    <property type="gene ID" value="CEY00_Acc15947"/>
</dbReference>
<reference evidence="4" key="2">
    <citation type="journal article" date="2018" name="BMC Genomics">
        <title>A manually annotated Actinidia chinensis var. chinensis (kiwifruit) genome highlights the challenges associated with draft genomes and gene prediction in plants.</title>
        <authorList>
            <person name="Pilkington S.M."/>
            <person name="Crowhurst R."/>
            <person name="Hilario E."/>
            <person name="Nardozza S."/>
            <person name="Fraser L."/>
            <person name="Peng Y."/>
            <person name="Gunaseelan K."/>
            <person name="Simpson R."/>
            <person name="Tahir J."/>
            <person name="Deroles S.C."/>
            <person name="Templeton K."/>
            <person name="Luo Z."/>
            <person name="Davy M."/>
            <person name="Cheng C."/>
            <person name="McNeilage M."/>
            <person name="Scaglione D."/>
            <person name="Liu Y."/>
            <person name="Zhang Q."/>
            <person name="Datson P."/>
            <person name="De Silva N."/>
            <person name="Gardiner S.E."/>
            <person name="Bassett H."/>
            <person name="Chagne D."/>
            <person name="McCallum J."/>
            <person name="Dzierzon H."/>
            <person name="Deng C."/>
            <person name="Wang Y.Y."/>
            <person name="Barron L."/>
            <person name="Manako K."/>
            <person name="Bowen J."/>
            <person name="Foster T.M."/>
            <person name="Erridge Z.A."/>
            <person name="Tiffin H."/>
            <person name="Waite C.N."/>
            <person name="Davies K.M."/>
            <person name="Grierson E.P."/>
            <person name="Laing W.A."/>
            <person name="Kirk R."/>
            <person name="Chen X."/>
            <person name="Wood M."/>
            <person name="Montefiori M."/>
            <person name="Brummell D.A."/>
            <person name="Schwinn K.E."/>
            <person name="Catanach A."/>
            <person name="Fullerton C."/>
            <person name="Li D."/>
            <person name="Meiyalaghan S."/>
            <person name="Nieuwenhuizen N."/>
            <person name="Read N."/>
            <person name="Prakash R."/>
            <person name="Hunter D."/>
            <person name="Zhang H."/>
            <person name="McKenzie M."/>
            <person name="Knabel M."/>
            <person name="Harris A."/>
            <person name="Allan A.C."/>
            <person name="Gleave A."/>
            <person name="Chen A."/>
            <person name="Janssen B.J."/>
            <person name="Plunkett B."/>
            <person name="Ampomah-Dwamena C."/>
            <person name="Voogd C."/>
            <person name="Leif D."/>
            <person name="Lafferty D."/>
            <person name="Souleyre E.J.F."/>
            <person name="Varkonyi-Gasic E."/>
            <person name="Gambi F."/>
            <person name="Hanley J."/>
            <person name="Yao J.L."/>
            <person name="Cheung J."/>
            <person name="David K.M."/>
            <person name="Warren B."/>
            <person name="Marsh K."/>
            <person name="Snowden K.C."/>
            <person name="Lin-Wang K."/>
            <person name="Brian L."/>
            <person name="Martinez-Sanchez M."/>
            <person name="Wang M."/>
            <person name="Ileperuma N."/>
            <person name="Macnee N."/>
            <person name="Campin R."/>
            <person name="McAtee P."/>
            <person name="Drummond R.S.M."/>
            <person name="Espley R.V."/>
            <person name="Ireland H.S."/>
            <person name="Wu R."/>
            <person name="Atkinson R.G."/>
            <person name="Karunairetnam S."/>
            <person name="Bulley S."/>
            <person name="Chunkath S."/>
            <person name="Hanley Z."/>
            <person name="Storey R."/>
            <person name="Thrimawithana A.H."/>
            <person name="Thomson S."/>
            <person name="David C."/>
            <person name="Testolin R."/>
            <person name="Huang H."/>
            <person name="Hellens R.P."/>
            <person name="Schaffer R.J."/>
        </authorList>
    </citation>
    <scope>NUCLEOTIDE SEQUENCE [LARGE SCALE GENOMIC DNA]</scope>
    <source>
        <strain evidence="4">cv. Red5</strain>
    </source>
</reference>
<feature type="compositionally biased region" description="Basic residues" evidence="2">
    <location>
        <begin position="100"/>
        <end position="109"/>
    </location>
</feature>
<dbReference type="PANTHER" id="PTHR31071:SF9">
    <property type="entry name" value="INTRACELLULAR PROTEIN TRANSPORT PROTEIN USO1-RELATED"/>
    <property type="match status" value="1"/>
</dbReference>
<evidence type="ECO:0000256" key="2">
    <source>
        <dbReference type="SAM" id="MobiDB-lite"/>
    </source>
</evidence>